<dbReference type="PANTHER" id="PTHR36766">
    <property type="entry name" value="PLANT BROAD-SPECTRUM MILDEW RESISTANCE PROTEIN RPW8"/>
    <property type="match status" value="1"/>
</dbReference>
<dbReference type="Proteomes" id="UP001459277">
    <property type="component" value="Unassembled WGS sequence"/>
</dbReference>
<dbReference type="SUPFAM" id="SSF52058">
    <property type="entry name" value="L domain-like"/>
    <property type="match status" value="1"/>
</dbReference>
<dbReference type="InterPro" id="IPR008808">
    <property type="entry name" value="Powdery_mildew-R_dom"/>
</dbReference>
<dbReference type="GO" id="GO:0006952">
    <property type="term" value="P:defense response"/>
    <property type="evidence" value="ECO:0007669"/>
    <property type="project" value="UniProtKB-KW"/>
</dbReference>
<evidence type="ECO:0000259" key="4">
    <source>
        <dbReference type="PROSITE" id="PS51153"/>
    </source>
</evidence>
<dbReference type="Gene3D" id="1.10.10.10">
    <property type="entry name" value="Winged helix-like DNA-binding domain superfamily/Winged helix DNA-binding domain"/>
    <property type="match status" value="1"/>
</dbReference>
<dbReference type="PROSITE" id="PS51153">
    <property type="entry name" value="RPW8"/>
    <property type="match status" value="1"/>
</dbReference>
<dbReference type="Pfam" id="PF00931">
    <property type="entry name" value="NB-ARC"/>
    <property type="match status" value="1"/>
</dbReference>
<reference evidence="5 6" key="1">
    <citation type="submission" date="2024-01" db="EMBL/GenBank/DDBJ databases">
        <title>A telomere-to-telomere, gap-free genome of sweet tea (Lithocarpus litseifolius).</title>
        <authorList>
            <person name="Zhou J."/>
        </authorList>
    </citation>
    <scope>NUCLEOTIDE SEQUENCE [LARGE SCALE GENOMIC DNA]</scope>
    <source>
        <strain evidence="5">Zhou-2022a</strain>
        <tissue evidence="5">Leaf</tissue>
    </source>
</reference>
<dbReference type="Gene3D" id="3.40.50.300">
    <property type="entry name" value="P-loop containing nucleotide triphosphate hydrolases"/>
    <property type="match status" value="1"/>
</dbReference>
<dbReference type="Pfam" id="PF05659">
    <property type="entry name" value="RPW8"/>
    <property type="match status" value="1"/>
</dbReference>
<sequence length="840" mass="95866">MAGALVAGGVVGAAFGEGFAILHDTVRHVVGQVIMFKSILRSLESTLDGIAPVVQEIRQLSLDLDHPDRETKRLIEQMKKGKELVLKCSKIKRWSWNYYFKAYFYAKKLKKLNNAIEKFCQIDLTVQNTRTGLETLHKVNQNTTTVLETAAKVDLVLEEVTKQKSESKKKKFGIRTLSCAVSRPRDYIVGLELPLKELKKLLSNKEESLLLLTALGGCGKTTLVKMLCWDEDIKGIYGENIFFVNVSQAPNLKVMVQKLFKHNDEECPEFQSDEEAIDQLEHLLNEIGQKQPILLILDDVWPGSESLIEKFKFDIPDYKIVVTSRTAFPRFPYRYNLNPLNRVDAMSLFCYSASLQDRDESSYIPEEYIEKFVSGCGGLPIALKVIGGSLRGHLAGVWLSKLTKWSEGHSIFDSDAEVLDCLQKSLEFSADKTILKEYFMDLGSFPEDQRISATALIDMWTELHEPSEKDVHAIANLHELHNRNLASLVMTRKDATQIDDYYNEDFITQHDVLRDLAIHLSNQEPVLQRKRLIVDISGNNPPKWWTEQKQQLINARLLSISTDELFSSSWCNIQAPEVEALVLNFQTRNYALPEFVEKMVKLKVIVVTNYGFFPAELSNFQLLRSLPNLTRIRLEKVSIPSLCNTLVLLRSLKKLSLFMCNIGQAFGNSTIQVSDSLPNLMEINIDYCNDLVELPGWLCEVLPLKKLRITNCHKLPLLPERIGNLTNLEVLRLRSCTELSKLPESIKSLHKLSILDISDCLSICKLPKHIGELHGLTEFHMKECLRLRNQLPPSIMELQQLKLVVCDEERAKLWEPFKEFLSNLKVKVAKKDINLNWLPK</sequence>
<dbReference type="Gene3D" id="1.10.8.430">
    <property type="entry name" value="Helical domain of apoptotic protease-activating factors"/>
    <property type="match status" value="1"/>
</dbReference>
<organism evidence="5 6">
    <name type="scientific">Lithocarpus litseifolius</name>
    <dbReference type="NCBI Taxonomy" id="425828"/>
    <lineage>
        <taxon>Eukaryota</taxon>
        <taxon>Viridiplantae</taxon>
        <taxon>Streptophyta</taxon>
        <taxon>Embryophyta</taxon>
        <taxon>Tracheophyta</taxon>
        <taxon>Spermatophyta</taxon>
        <taxon>Magnoliopsida</taxon>
        <taxon>eudicotyledons</taxon>
        <taxon>Gunneridae</taxon>
        <taxon>Pentapetalae</taxon>
        <taxon>rosids</taxon>
        <taxon>fabids</taxon>
        <taxon>Fagales</taxon>
        <taxon>Fagaceae</taxon>
        <taxon>Lithocarpus</taxon>
    </lineage>
</organism>
<evidence type="ECO:0000256" key="1">
    <source>
        <dbReference type="ARBA" id="ARBA00008894"/>
    </source>
</evidence>
<dbReference type="InterPro" id="IPR002182">
    <property type="entry name" value="NB-ARC"/>
</dbReference>
<evidence type="ECO:0000256" key="3">
    <source>
        <dbReference type="ARBA" id="ARBA00022821"/>
    </source>
</evidence>
<dbReference type="PRINTS" id="PR00364">
    <property type="entry name" value="DISEASERSIST"/>
</dbReference>
<dbReference type="EMBL" id="JAZDWU010000006">
    <property type="protein sequence ID" value="KAK9998494.1"/>
    <property type="molecule type" value="Genomic_DNA"/>
</dbReference>
<dbReference type="PANTHER" id="PTHR36766:SF3">
    <property type="entry name" value="RPW8 DOMAIN-CONTAINING PROTEIN"/>
    <property type="match status" value="1"/>
</dbReference>
<evidence type="ECO:0000256" key="2">
    <source>
        <dbReference type="ARBA" id="ARBA00022737"/>
    </source>
</evidence>
<evidence type="ECO:0000313" key="5">
    <source>
        <dbReference type="EMBL" id="KAK9998494.1"/>
    </source>
</evidence>
<protein>
    <recommendedName>
        <fullName evidence="4">RPW8 domain-containing protein</fullName>
    </recommendedName>
</protein>
<dbReference type="AlphaFoldDB" id="A0AAW2CP50"/>
<dbReference type="InterPro" id="IPR027417">
    <property type="entry name" value="P-loop_NTPase"/>
</dbReference>
<dbReference type="InterPro" id="IPR036388">
    <property type="entry name" value="WH-like_DNA-bd_sf"/>
</dbReference>
<dbReference type="InterPro" id="IPR032675">
    <property type="entry name" value="LRR_dom_sf"/>
</dbReference>
<gene>
    <name evidence="5" type="ORF">SO802_018097</name>
</gene>
<accession>A0AAW2CP50</accession>
<name>A0AAW2CP50_9ROSI</name>
<dbReference type="InterPro" id="IPR042197">
    <property type="entry name" value="Apaf_helical"/>
</dbReference>
<keyword evidence="3" id="KW-0611">Plant defense</keyword>
<evidence type="ECO:0000313" key="6">
    <source>
        <dbReference type="Proteomes" id="UP001459277"/>
    </source>
</evidence>
<dbReference type="GO" id="GO:0043531">
    <property type="term" value="F:ADP binding"/>
    <property type="evidence" value="ECO:0007669"/>
    <property type="project" value="InterPro"/>
</dbReference>
<keyword evidence="6" id="KW-1185">Reference proteome</keyword>
<feature type="domain" description="RPW8" evidence="4">
    <location>
        <begin position="1"/>
        <end position="158"/>
    </location>
</feature>
<comment type="caution">
    <text evidence="5">The sequence shown here is derived from an EMBL/GenBank/DDBJ whole genome shotgun (WGS) entry which is preliminary data.</text>
</comment>
<dbReference type="Gene3D" id="3.80.10.10">
    <property type="entry name" value="Ribonuclease Inhibitor"/>
    <property type="match status" value="1"/>
</dbReference>
<proteinExistence type="inferred from homology"/>
<comment type="similarity">
    <text evidence="1">Belongs to the disease resistance NB-LRR family.</text>
</comment>
<keyword evidence="2" id="KW-0677">Repeat</keyword>
<dbReference type="SUPFAM" id="SSF52540">
    <property type="entry name" value="P-loop containing nucleoside triphosphate hydrolases"/>
    <property type="match status" value="1"/>
</dbReference>